<reference evidence="1 2" key="1">
    <citation type="submission" date="2024-09" db="EMBL/GenBank/DDBJ databases">
        <title>Floridaenema gen nov. (Aerosakkonemataceae, Aerosakkonematales ord. nov., Cyanobacteria) from benthic tropical and subtropical fresh waters, with the description of four new species.</title>
        <authorList>
            <person name="Moretto J.A."/>
            <person name="Berthold D.E."/>
            <person name="Lefler F.W."/>
            <person name="Huang I.-S."/>
            <person name="Laughinghouse H. IV."/>
        </authorList>
    </citation>
    <scope>NUCLEOTIDE SEQUENCE [LARGE SCALE GENOMIC DNA]</scope>
    <source>
        <strain evidence="1 2">BLCC-F50</strain>
    </source>
</reference>
<name>A0ABV4XKW4_9CYAN</name>
<keyword evidence="2" id="KW-1185">Reference proteome</keyword>
<protein>
    <submittedName>
        <fullName evidence="1">Uncharacterized protein</fullName>
    </submittedName>
</protein>
<dbReference type="EMBL" id="JBHFNR010000022">
    <property type="protein sequence ID" value="MFB2892062.1"/>
    <property type="molecule type" value="Genomic_DNA"/>
</dbReference>
<evidence type="ECO:0000313" key="1">
    <source>
        <dbReference type="EMBL" id="MFB2892062.1"/>
    </source>
</evidence>
<dbReference type="RefSeq" id="WP_413261739.1">
    <property type="nucleotide sequence ID" value="NZ_JBHFNR010000022.1"/>
</dbReference>
<sequence>MLEVWLVVDGEVNAAGELVAASPATQKMLAALQKAIAQSPTTIKVLGKNHLNSLTLPKDVVFCPLTLDLPSTFNFPQQAIFKACQNVEFFRYLISQKFGYSTRPGNFWLPVVLTQKGPIYAEAIGTASETSAALLEQDLLQLELNYYQPVHFSDKMRQQIYQMVYNVLKFLNASPATYLIQFGFIDKEIWFDRVFPFPAAPAIASINTQTPDLFTCHWYCLTNQPIIDLTIKSKI</sequence>
<comment type="caution">
    <text evidence="1">The sequence shown here is derived from an EMBL/GenBank/DDBJ whole genome shotgun (WGS) entry which is preliminary data.</text>
</comment>
<dbReference type="Proteomes" id="UP001576784">
    <property type="component" value="Unassembled WGS sequence"/>
</dbReference>
<proteinExistence type="predicted"/>
<evidence type="ECO:0000313" key="2">
    <source>
        <dbReference type="Proteomes" id="UP001576784"/>
    </source>
</evidence>
<accession>A0ABV4XKW4</accession>
<organism evidence="1 2">
    <name type="scientific">Floridaenema flaviceps BLCC-F50</name>
    <dbReference type="NCBI Taxonomy" id="3153642"/>
    <lineage>
        <taxon>Bacteria</taxon>
        <taxon>Bacillati</taxon>
        <taxon>Cyanobacteriota</taxon>
        <taxon>Cyanophyceae</taxon>
        <taxon>Oscillatoriophycideae</taxon>
        <taxon>Aerosakkonematales</taxon>
        <taxon>Aerosakkonemataceae</taxon>
        <taxon>Floridanema</taxon>
        <taxon>Floridanema flaviceps</taxon>
    </lineage>
</organism>
<gene>
    <name evidence="1" type="ORF">ACE1CI_03845</name>
</gene>